<sequence length="254" mass="28509">MDTLGKVQSVDKALLILKLLADKGREMKLTEISDELDINKSTLHGIISTLKYHGYVDQDGKTQKYRLGLYLIELGEIAARSLDIINITSPIIEQVSQKLRETVHIASLDNFEVVYVNKRESNQSMRIFTSIGSRNPAYCTGVGKAILAFLDDDIINGLIPDKLEQFTPNTITDRQKFKNSLKKIRENGYAFDREEFSVGLTCVAAPIFDSTGKAKYAISVSGPTVRMTEEKVRESIEIIREAALDISRKIGYRD</sequence>
<feature type="domain" description="IclR-ED" evidence="7">
    <location>
        <begin position="70"/>
        <end position="252"/>
    </location>
</feature>
<dbReference type="InterPro" id="IPR029016">
    <property type="entry name" value="GAF-like_dom_sf"/>
</dbReference>
<dbReference type="GO" id="GO:0003677">
    <property type="term" value="F:DNA binding"/>
    <property type="evidence" value="ECO:0007669"/>
    <property type="project" value="UniProtKB-KW"/>
</dbReference>
<dbReference type="Pfam" id="PF09339">
    <property type="entry name" value="HTH_IclR"/>
    <property type="match status" value="1"/>
</dbReference>
<dbReference type="Gene3D" id="1.10.10.10">
    <property type="entry name" value="Winged helix-like DNA-binding domain superfamily/Winged helix DNA-binding domain"/>
    <property type="match status" value="1"/>
</dbReference>
<dbReference type="Proteomes" id="UP000315343">
    <property type="component" value="Unassembled WGS sequence"/>
</dbReference>
<keyword evidence="9" id="KW-1185">Reference proteome</keyword>
<dbReference type="InterPro" id="IPR014757">
    <property type="entry name" value="Tscrpt_reg_IclR_C"/>
</dbReference>
<protein>
    <recommendedName>
        <fullName evidence="5">Glycerol operon regulatory protein</fullName>
    </recommendedName>
</protein>
<dbReference type="OrthoDB" id="9791752at2"/>
<evidence type="ECO:0000256" key="1">
    <source>
        <dbReference type="ARBA" id="ARBA00023015"/>
    </source>
</evidence>
<dbReference type="AlphaFoldDB" id="A0A562JEL5"/>
<dbReference type="EMBL" id="VLKH01000003">
    <property type="protein sequence ID" value="TWH81473.1"/>
    <property type="molecule type" value="Genomic_DNA"/>
</dbReference>
<dbReference type="Pfam" id="PF01614">
    <property type="entry name" value="IclR_C"/>
    <property type="match status" value="1"/>
</dbReference>
<dbReference type="InterPro" id="IPR036388">
    <property type="entry name" value="WH-like_DNA-bd_sf"/>
</dbReference>
<dbReference type="PANTHER" id="PTHR30136:SF24">
    <property type="entry name" value="HTH-TYPE TRANSCRIPTIONAL REPRESSOR ALLR"/>
    <property type="match status" value="1"/>
</dbReference>
<gene>
    <name evidence="8" type="ORF">LY60_01224</name>
</gene>
<dbReference type="PROSITE" id="PS51077">
    <property type="entry name" value="HTH_ICLR"/>
    <property type="match status" value="1"/>
</dbReference>
<dbReference type="GO" id="GO:0003700">
    <property type="term" value="F:DNA-binding transcription factor activity"/>
    <property type="evidence" value="ECO:0007669"/>
    <property type="project" value="TreeGrafter"/>
</dbReference>
<dbReference type="Gene3D" id="3.30.450.40">
    <property type="match status" value="1"/>
</dbReference>
<name>A0A562JEL5_9FIRM</name>
<organism evidence="8 9">
    <name type="scientific">Sedimentibacter saalensis</name>
    <dbReference type="NCBI Taxonomy" id="130788"/>
    <lineage>
        <taxon>Bacteria</taxon>
        <taxon>Bacillati</taxon>
        <taxon>Bacillota</taxon>
        <taxon>Tissierellia</taxon>
        <taxon>Sedimentibacter</taxon>
    </lineage>
</organism>
<proteinExistence type="predicted"/>
<evidence type="ECO:0000256" key="2">
    <source>
        <dbReference type="ARBA" id="ARBA00023125"/>
    </source>
</evidence>
<evidence type="ECO:0000256" key="3">
    <source>
        <dbReference type="ARBA" id="ARBA00023163"/>
    </source>
</evidence>
<dbReference type="RefSeq" id="WP_145081310.1">
    <property type="nucleotide sequence ID" value="NZ_DAMBUX010000024.1"/>
</dbReference>
<dbReference type="PROSITE" id="PS51078">
    <property type="entry name" value="ICLR_ED"/>
    <property type="match status" value="1"/>
</dbReference>
<reference evidence="8 9" key="1">
    <citation type="submission" date="2019-07" db="EMBL/GenBank/DDBJ databases">
        <title>Genomic Encyclopedia of Type Strains, Phase I: the one thousand microbial genomes (KMG-I) project.</title>
        <authorList>
            <person name="Kyrpides N."/>
        </authorList>
    </citation>
    <scope>NUCLEOTIDE SEQUENCE [LARGE SCALE GENOMIC DNA]</scope>
    <source>
        <strain evidence="8 9">DSM 13558</strain>
    </source>
</reference>
<keyword evidence="3" id="KW-0804">Transcription</keyword>
<dbReference type="SUPFAM" id="SSF46785">
    <property type="entry name" value="Winged helix' DNA-binding domain"/>
    <property type="match status" value="1"/>
</dbReference>
<dbReference type="InterPro" id="IPR036390">
    <property type="entry name" value="WH_DNA-bd_sf"/>
</dbReference>
<accession>A0A562JEL5</accession>
<keyword evidence="2" id="KW-0238">DNA-binding</keyword>
<evidence type="ECO:0000259" key="6">
    <source>
        <dbReference type="PROSITE" id="PS51077"/>
    </source>
</evidence>
<dbReference type="FunFam" id="1.10.10.10:FF:000056">
    <property type="entry name" value="IclR family transcriptional regulator"/>
    <property type="match status" value="1"/>
</dbReference>
<dbReference type="InterPro" id="IPR050707">
    <property type="entry name" value="HTH_MetabolicPath_Reg"/>
</dbReference>
<evidence type="ECO:0000313" key="9">
    <source>
        <dbReference type="Proteomes" id="UP000315343"/>
    </source>
</evidence>
<dbReference type="PANTHER" id="PTHR30136">
    <property type="entry name" value="HELIX-TURN-HELIX TRANSCRIPTIONAL REGULATOR, ICLR FAMILY"/>
    <property type="match status" value="1"/>
</dbReference>
<evidence type="ECO:0000256" key="4">
    <source>
        <dbReference type="ARBA" id="ARBA00058938"/>
    </source>
</evidence>
<evidence type="ECO:0000313" key="8">
    <source>
        <dbReference type="EMBL" id="TWH81473.1"/>
    </source>
</evidence>
<dbReference type="SUPFAM" id="SSF55781">
    <property type="entry name" value="GAF domain-like"/>
    <property type="match status" value="1"/>
</dbReference>
<comment type="function">
    <text evidence="4">May be an activator protein for the gylABX operon.</text>
</comment>
<comment type="caution">
    <text evidence="8">The sequence shown here is derived from an EMBL/GenBank/DDBJ whole genome shotgun (WGS) entry which is preliminary data.</text>
</comment>
<dbReference type="InterPro" id="IPR005471">
    <property type="entry name" value="Tscrpt_reg_IclR_N"/>
</dbReference>
<keyword evidence="1" id="KW-0805">Transcription regulation</keyword>
<dbReference type="SMART" id="SM00346">
    <property type="entry name" value="HTH_ICLR"/>
    <property type="match status" value="1"/>
</dbReference>
<evidence type="ECO:0000259" key="7">
    <source>
        <dbReference type="PROSITE" id="PS51078"/>
    </source>
</evidence>
<dbReference type="GO" id="GO:0045892">
    <property type="term" value="P:negative regulation of DNA-templated transcription"/>
    <property type="evidence" value="ECO:0007669"/>
    <property type="project" value="TreeGrafter"/>
</dbReference>
<evidence type="ECO:0000256" key="5">
    <source>
        <dbReference type="ARBA" id="ARBA00070406"/>
    </source>
</evidence>
<feature type="domain" description="HTH iclR-type" evidence="6">
    <location>
        <begin position="7"/>
        <end position="69"/>
    </location>
</feature>